<dbReference type="Gene3D" id="1.10.10.2360">
    <property type="match status" value="1"/>
</dbReference>
<feature type="compositionally biased region" description="Polar residues" evidence="10">
    <location>
        <begin position="242"/>
        <end position="256"/>
    </location>
</feature>
<feature type="compositionally biased region" description="Low complexity" evidence="10">
    <location>
        <begin position="18"/>
        <end position="28"/>
    </location>
</feature>
<feature type="compositionally biased region" description="Low complexity" evidence="10">
    <location>
        <begin position="102"/>
        <end position="113"/>
    </location>
</feature>
<comment type="similarity">
    <text evidence="2">Belongs to the nucleoporin GLFG family.</text>
</comment>
<dbReference type="GO" id="GO:0051028">
    <property type="term" value="P:mRNA transport"/>
    <property type="evidence" value="ECO:0007669"/>
    <property type="project" value="UniProtKB-KW"/>
</dbReference>
<protein>
    <recommendedName>
        <fullName evidence="11">Peptidase S59 domain-containing protein</fullName>
    </recommendedName>
</protein>
<feature type="compositionally biased region" description="Low complexity" evidence="10">
    <location>
        <begin position="1"/>
        <end position="10"/>
    </location>
</feature>
<dbReference type="InterPro" id="IPR037665">
    <property type="entry name" value="Nucleoporin_S59-like"/>
</dbReference>
<dbReference type="Pfam" id="PF13634">
    <property type="entry name" value="Nucleoporin_FG"/>
    <property type="match status" value="4"/>
</dbReference>
<proteinExistence type="inferred from homology"/>
<organism evidence="12">
    <name type="scientific">Amphora coffeiformis</name>
    <dbReference type="NCBI Taxonomy" id="265554"/>
    <lineage>
        <taxon>Eukaryota</taxon>
        <taxon>Sar</taxon>
        <taxon>Stramenopiles</taxon>
        <taxon>Ochrophyta</taxon>
        <taxon>Bacillariophyta</taxon>
        <taxon>Bacillariophyceae</taxon>
        <taxon>Bacillariophycidae</taxon>
        <taxon>Thalassiophysales</taxon>
        <taxon>Catenulaceae</taxon>
        <taxon>Amphora</taxon>
    </lineage>
</organism>
<feature type="domain" description="Peptidase S59" evidence="11">
    <location>
        <begin position="754"/>
        <end position="892"/>
    </location>
</feature>
<keyword evidence="3" id="KW-0813">Transport</keyword>
<evidence type="ECO:0000256" key="2">
    <source>
        <dbReference type="ARBA" id="ARBA00008926"/>
    </source>
</evidence>
<dbReference type="InterPro" id="IPR007230">
    <property type="entry name" value="Nup98_auto-Pept-S59_dom"/>
</dbReference>
<evidence type="ECO:0000256" key="4">
    <source>
        <dbReference type="ARBA" id="ARBA00022813"/>
    </source>
</evidence>
<dbReference type="GO" id="GO:0008139">
    <property type="term" value="F:nuclear localization sequence binding"/>
    <property type="evidence" value="ECO:0007669"/>
    <property type="project" value="TreeGrafter"/>
</dbReference>
<reference evidence="12" key="1">
    <citation type="submission" date="2021-01" db="EMBL/GenBank/DDBJ databases">
        <authorList>
            <person name="Corre E."/>
            <person name="Pelletier E."/>
            <person name="Niang G."/>
            <person name="Scheremetjew M."/>
            <person name="Finn R."/>
            <person name="Kale V."/>
            <person name="Holt S."/>
            <person name="Cochrane G."/>
            <person name="Meng A."/>
            <person name="Brown T."/>
            <person name="Cohen L."/>
        </authorList>
    </citation>
    <scope>NUCLEOTIDE SEQUENCE</scope>
    <source>
        <strain evidence="12">CCMP127</strain>
    </source>
</reference>
<evidence type="ECO:0000256" key="8">
    <source>
        <dbReference type="ARBA" id="ARBA00023132"/>
    </source>
</evidence>
<dbReference type="Pfam" id="PF21240">
    <property type="entry name" value="Nup98_GLEBS"/>
    <property type="match status" value="1"/>
</dbReference>
<feature type="region of interest" description="Disordered" evidence="10">
    <location>
        <begin position="1"/>
        <end position="48"/>
    </location>
</feature>
<sequence length="1636" mass="169063">MFGGQQNSSPFGGGGFGQQNTAPAFGSPAPAPGGIFGQPAPAPFGAPAPAFGSTGGFGAPATSTPFGASAAPSGGLFGAPAPSSGFGGGFGQPAPAPGGLFGQPAPAPSAFGAPAPSGGLFGQAPAPSSSMFGSTTSGFGQTSTFGAAPAPSAFGAPAGGGLFGAPAPAPTGGLFGSSAAPAPFGGPAPAPFGSTFGSSSPAPFGASAPAGGGLFGSPAPAAGGMFGAATPGAAAGNGTRGVQYQPTTKQDGQSSINFQSITAMQQYEGKSFEELRMEDYQQGNRGTPSSTPTASNTTGSFFGAAPAPSGGGLFGSSAPAPSGGLFGSAPAPSGFGAPAPAPGGGLFGAPAPSPSFGGFGSSNPAPAPFGAAPAPFGGAAPAPFGAPAPGGSLFGAPGPAPAFGAPAPSGGLFGSSPVPAPFGAPAPGGLFGSTAPAPSFGGGGGLFGSTAPAPFGASPSPGFGAPSSGGLFGQPAPAPTSLFGQTPSPGFGVPAPSGGFGFNAPSQPQGMPMGGGGSGIPANAQIVPPAMDQMFNQRMAALEKMRENFEKNRAWQPDNTWGSNTTPTSLASRNATFNNPPPPYAISSATMLATSSSPPSATRLRPRGFPRPSGADDNAPTAKISELGRGSNMSGHSPIMQLVVKPNSLNKPRLRIHAPTGVSDETITLPPNDTSDSPAADARSRGGPSLTPLASNHASSPTTHSTTRTHTDPSSAATALYHEAISDEPDATAPPTPVTRQSPSGSHLVPKLTKADYETSPSIEELGKKSEADLAAVENFVVRRPGFGEVAWEGSVDVRGVDLDRVVSIQKKDVSVYSEEEDEGTKPRVGTKLNRPAVITYEEVYPGDDAQASKATMDKFVVKLQKRCEKMGADHVGYERSTGTWKIRVSHFSRYGLYDEDSEDEEVHEVNLKKIVGFAGVGTPVQPKTILRRKQTPHVKASRARFDIEMESSESFENEDPRVSEREIEEMVNKASKQAFDEVQDLVKELNSPMLIDDSHTTRRSEGKIDEEHVVEDGNVPILNVLVDGSVFMEALTTKSSITSRLQSKRSGVNLGAPSGKLFCAGWHPKGLLCVPTNGLGALQEIRPVFGEPISFPVHSLRLFTSICTRDSQNIECCSLRMPFSVLNGGDEKSHAALLNFLETIGSDLVPNDEAQLAYKLLAALLEAPSTSSSLVIADSGRQESYVFNERRNEALLQWLIDANKAETVRETEASLKQNDVACAVFAAVAGGDIAMTAKIAMDAGHIDLAIALSTGTEGRVFLAGMLARAVQTGEANNIPQYLLRTLRSVGGESTLEESLHRTGSNLSWRQRWALKLLQNPSTGLRELISSYDEDVKKGIAPFPSAKYTGTNSDVESVQYRILRCVADPRSLQLCEVVDTTGFTANPHDLSHSYFLACGLVAAGYAAAGHAEFEKMSSGFEAQLINQGTWEWAVPVCLATPYVSGSVTTTKIRRAHEYVLRYYDPSKHPHQRTFLESDVGVSSAWFSEALAYKASDATNFAENVLKVSPEQASLAIEKHWLPYEYFMDSSDSNNILNSIPPGDSSESLPSAVVQLRRLQKKVQSLGGGALITASDITLMSEECDRLETKFSEAAAEGITQGNLFPFPATYRIDSKRMLRDALGAVKKLRFQLAGLS</sequence>
<feature type="compositionally biased region" description="Low complexity" evidence="10">
    <location>
        <begin position="286"/>
        <end position="304"/>
    </location>
</feature>
<dbReference type="GO" id="GO:0003723">
    <property type="term" value="F:RNA binding"/>
    <property type="evidence" value="ECO:0007669"/>
    <property type="project" value="TreeGrafter"/>
</dbReference>
<dbReference type="GO" id="GO:0006606">
    <property type="term" value="P:protein import into nucleus"/>
    <property type="evidence" value="ECO:0007669"/>
    <property type="project" value="TreeGrafter"/>
</dbReference>
<feature type="region of interest" description="Disordered" evidence="10">
    <location>
        <begin position="555"/>
        <end position="637"/>
    </location>
</feature>
<gene>
    <name evidence="12" type="ORF">ACOF00016_LOCUS2396</name>
</gene>
<dbReference type="Gene3D" id="3.30.1610.10">
    <property type="entry name" value="Peptidase S59, nucleoporin"/>
    <property type="match status" value="1"/>
</dbReference>
<dbReference type="GO" id="GO:0017056">
    <property type="term" value="F:structural constituent of nuclear pore"/>
    <property type="evidence" value="ECO:0007669"/>
    <property type="project" value="InterPro"/>
</dbReference>
<dbReference type="PANTHER" id="PTHR23198">
    <property type="entry name" value="NUCLEOPORIN"/>
    <property type="match status" value="1"/>
</dbReference>
<feature type="region of interest" description="Disordered" evidence="10">
    <location>
        <begin position="236"/>
        <end position="256"/>
    </location>
</feature>
<evidence type="ECO:0000256" key="6">
    <source>
        <dbReference type="ARBA" id="ARBA00022927"/>
    </source>
</evidence>
<feature type="compositionally biased region" description="Polar residues" evidence="10">
    <location>
        <begin position="663"/>
        <end position="677"/>
    </location>
</feature>
<dbReference type="Pfam" id="PF04096">
    <property type="entry name" value="Nucleoporin2"/>
    <property type="match status" value="1"/>
</dbReference>
<dbReference type="PROSITE" id="PS51434">
    <property type="entry name" value="NUP_C"/>
    <property type="match status" value="1"/>
</dbReference>
<keyword evidence="7" id="KW-0811">Translocation</keyword>
<feature type="compositionally biased region" description="Low complexity" evidence="10">
    <location>
        <begin position="695"/>
        <end position="715"/>
    </location>
</feature>
<feature type="region of interest" description="Disordered" evidence="10">
    <location>
        <begin position="86"/>
        <end position="113"/>
    </location>
</feature>
<dbReference type="Pfam" id="PF12110">
    <property type="entry name" value="Nup96"/>
    <property type="match status" value="1"/>
</dbReference>
<evidence type="ECO:0000256" key="3">
    <source>
        <dbReference type="ARBA" id="ARBA00022448"/>
    </source>
</evidence>
<dbReference type="InterPro" id="IPR025574">
    <property type="entry name" value="Nucleoporin_FG_rpt"/>
</dbReference>
<dbReference type="SUPFAM" id="SSF82215">
    <property type="entry name" value="C-terminal autoproteolytic domain of nucleoporin nup98"/>
    <property type="match status" value="1"/>
</dbReference>
<keyword evidence="6" id="KW-0653">Protein transport</keyword>
<dbReference type="PANTHER" id="PTHR23198:SF6">
    <property type="entry name" value="NUCLEAR PORE COMPLEX PROTEIN NUP98-NUP96"/>
    <property type="match status" value="1"/>
</dbReference>
<dbReference type="EMBL" id="HBIM01002737">
    <property type="protein sequence ID" value="CAE0404241.1"/>
    <property type="molecule type" value="Transcribed_RNA"/>
</dbReference>
<evidence type="ECO:0000259" key="11">
    <source>
        <dbReference type="PROSITE" id="PS51434"/>
    </source>
</evidence>
<name>A0A7S3KXU9_9STRA</name>
<dbReference type="GO" id="GO:0034398">
    <property type="term" value="P:telomere tethering at nuclear periphery"/>
    <property type="evidence" value="ECO:0007669"/>
    <property type="project" value="TreeGrafter"/>
</dbReference>
<dbReference type="FunFam" id="1.10.10.2360:FF:000001">
    <property type="entry name" value="Nuclear pore complex protein Nup98-Nup96"/>
    <property type="match status" value="1"/>
</dbReference>
<dbReference type="GO" id="GO:0006405">
    <property type="term" value="P:RNA export from nucleus"/>
    <property type="evidence" value="ECO:0007669"/>
    <property type="project" value="TreeGrafter"/>
</dbReference>
<feature type="compositionally biased region" description="Polar residues" evidence="10">
    <location>
        <begin position="557"/>
        <end position="578"/>
    </location>
</feature>
<keyword evidence="5" id="KW-0509">mRNA transport</keyword>
<feature type="region of interest" description="Disordered" evidence="10">
    <location>
        <begin position="281"/>
        <end position="304"/>
    </location>
</feature>
<evidence type="ECO:0000256" key="10">
    <source>
        <dbReference type="SAM" id="MobiDB-lite"/>
    </source>
</evidence>
<keyword evidence="9" id="KW-0539">Nucleus</keyword>
<keyword evidence="8" id="KW-0906">Nuclear pore complex</keyword>
<evidence type="ECO:0000256" key="1">
    <source>
        <dbReference type="ARBA" id="ARBA00004567"/>
    </source>
</evidence>
<comment type="subcellular location">
    <subcellularLocation>
        <location evidence="1">Nucleus</location>
        <location evidence="1">Nuclear pore complex</location>
    </subcellularLocation>
</comment>
<feature type="compositionally biased region" description="Polar residues" evidence="10">
    <location>
        <begin position="587"/>
        <end position="600"/>
    </location>
</feature>
<accession>A0A7S3KXU9</accession>
<dbReference type="GO" id="GO:0044614">
    <property type="term" value="C:nuclear pore cytoplasmic filaments"/>
    <property type="evidence" value="ECO:0007669"/>
    <property type="project" value="TreeGrafter"/>
</dbReference>
<evidence type="ECO:0000313" key="12">
    <source>
        <dbReference type="EMBL" id="CAE0404241.1"/>
    </source>
</evidence>
<keyword evidence="4" id="KW-0068">Autocatalytic cleavage</keyword>
<evidence type="ECO:0000256" key="5">
    <source>
        <dbReference type="ARBA" id="ARBA00022816"/>
    </source>
</evidence>
<evidence type="ECO:0000256" key="9">
    <source>
        <dbReference type="ARBA" id="ARBA00023242"/>
    </source>
</evidence>
<dbReference type="InterPro" id="IPR021967">
    <property type="entry name" value="Nup98_C"/>
</dbReference>
<feature type="region of interest" description="Disordered" evidence="10">
    <location>
        <begin position="459"/>
        <end position="523"/>
    </location>
</feature>
<feature type="compositionally biased region" description="Low complexity" evidence="10">
    <location>
        <begin position="459"/>
        <end position="469"/>
    </location>
</feature>
<dbReference type="GO" id="GO:0000973">
    <property type="term" value="P:post-transcriptional tethering of RNA polymerase II gene DNA at nuclear periphery"/>
    <property type="evidence" value="ECO:0007669"/>
    <property type="project" value="TreeGrafter"/>
</dbReference>
<evidence type="ECO:0000256" key="7">
    <source>
        <dbReference type="ARBA" id="ARBA00023010"/>
    </source>
</evidence>
<feature type="region of interest" description="Disordered" evidence="10">
    <location>
        <begin position="727"/>
        <end position="750"/>
    </location>
</feature>
<dbReference type="InterPro" id="IPR036903">
    <property type="entry name" value="Nup98_auto-Pept-S59_dom_sf"/>
</dbReference>
<feature type="region of interest" description="Disordered" evidence="10">
    <location>
        <begin position="650"/>
        <end position="715"/>
    </location>
</feature>